<dbReference type="InterPro" id="IPR001849">
    <property type="entry name" value="PH_domain"/>
</dbReference>
<proteinExistence type="predicted"/>
<dbReference type="PANTHER" id="PTHR23180">
    <property type="entry name" value="CENTAURIN/ARF"/>
    <property type="match status" value="1"/>
</dbReference>
<dbReference type="InterPro" id="IPR011993">
    <property type="entry name" value="PH-like_dom_sf"/>
</dbReference>
<keyword evidence="2 4" id="KW-0863">Zinc-finger</keyword>
<dbReference type="PROSITE" id="PS50115">
    <property type="entry name" value="ARFGAP"/>
    <property type="match status" value="1"/>
</dbReference>
<name>A0A1X7UHR4_AMPQE</name>
<reference evidence="8" key="1">
    <citation type="submission" date="2017-05" db="UniProtKB">
        <authorList>
            <consortium name="EnsemblMetazoa"/>
        </authorList>
    </citation>
    <scope>IDENTIFICATION</scope>
</reference>
<dbReference type="PANTHER" id="PTHR23180:SF160">
    <property type="entry name" value="ADP-RIBOSYLATION FACTOR GTPASE-ACTIVATING PROTEIN EFFECTOR PROTEIN 1"/>
    <property type="match status" value="1"/>
</dbReference>
<evidence type="ECO:0000256" key="4">
    <source>
        <dbReference type="PROSITE-ProRule" id="PRU00288"/>
    </source>
</evidence>
<protein>
    <recommendedName>
        <fullName evidence="9">Arf-GAP domain-containing protein</fullName>
    </recommendedName>
</protein>
<dbReference type="Gene3D" id="1.10.220.150">
    <property type="entry name" value="Arf GTPase activating protein"/>
    <property type="match status" value="1"/>
</dbReference>
<feature type="domain" description="PH" evidence="6">
    <location>
        <begin position="1"/>
        <end position="66"/>
    </location>
</feature>
<feature type="domain" description="Arf-GAP" evidence="7">
    <location>
        <begin position="165"/>
        <end position="254"/>
    </location>
</feature>
<dbReference type="AlphaFoldDB" id="A0A1X7UHR4"/>
<accession>A0A1X7UHR4</accession>
<dbReference type="InterPro" id="IPR038508">
    <property type="entry name" value="ArfGAP_dom_sf"/>
</dbReference>
<feature type="compositionally biased region" description="Low complexity" evidence="5">
    <location>
        <begin position="358"/>
        <end position="373"/>
    </location>
</feature>
<dbReference type="SUPFAM" id="SSF50729">
    <property type="entry name" value="PH domain-like"/>
    <property type="match status" value="1"/>
</dbReference>
<dbReference type="GO" id="GO:0008270">
    <property type="term" value="F:zinc ion binding"/>
    <property type="evidence" value="ECO:0007669"/>
    <property type="project" value="UniProtKB-KW"/>
</dbReference>
<organism evidence="8">
    <name type="scientific">Amphimedon queenslandica</name>
    <name type="common">Sponge</name>
    <dbReference type="NCBI Taxonomy" id="400682"/>
    <lineage>
        <taxon>Eukaryota</taxon>
        <taxon>Metazoa</taxon>
        <taxon>Porifera</taxon>
        <taxon>Demospongiae</taxon>
        <taxon>Heteroscleromorpha</taxon>
        <taxon>Haplosclerida</taxon>
        <taxon>Niphatidae</taxon>
        <taxon>Amphimedon</taxon>
    </lineage>
</organism>
<evidence type="ECO:0000259" key="6">
    <source>
        <dbReference type="PROSITE" id="PS50003"/>
    </source>
</evidence>
<evidence type="ECO:0000313" key="8">
    <source>
        <dbReference type="EnsemblMetazoa" id="Aqu2.1.27016_001"/>
    </source>
</evidence>
<dbReference type="STRING" id="400682.A0A1X7UHR4"/>
<feature type="region of interest" description="Disordered" evidence="5">
    <location>
        <begin position="295"/>
        <end position="393"/>
    </location>
</feature>
<dbReference type="EnsemblMetazoa" id="Aqu2.1.27016_001">
    <property type="protein sequence ID" value="Aqu2.1.27016_001"/>
    <property type="gene ID" value="Aqu2.1.27016"/>
</dbReference>
<evidence type="ECO:0000256" key="3">
    <source>
        <dbReference type="ARBA" id="ARBA00022833"/>
    </source>
</evidence>
<keyword evidence="3" id="KW-0862">Zinc</keyword>
<dbReference type="InterPro" id="IPR045258">
    <property type="entry name" value="ACAP1/2/3-like"/>
</dbReference>
<evidence type="ECO:0000259" key="7">
    <source>
        <dbReference type="PROSITE" id="PS50115"/>
    </source>
</evidence>
<evidence type="ECO:0000256" key="2">
    <source>
        <dbReference type="ARBA" id="ARBA00022771"/>
    </source>
</evidence>
<keyword evidence="1" id="KW-0479">Metal-binding</keyword>
<dbReference type="PRINTS" id="PR00405">
    <property type="entry name" value="REVINTRACTNG"/>
</dbReference>
<feature type="compositionally biased region" description="Low complexity" evidence="5">
    <location>
        <begin position="295"/>
        <end position="305"/>
    </location>
</feature>
<dbReference type="GO" id="GO:0005096">
    <property type="term" value="F:GTPase activator activity"/>
    <property type="evidence" value="ECO:0007669"/>
    <property type="project" value="InterPro"/>
</dbReference>
<dbReference type="InterPro" id="IPR001164">
    <property type="entry name" value="ArfGAP_dom"/>
</dbReference>
<feature type="compositionally biased region" description="Polar residues" evidence="5">
    <location>
        <begin position="331"/>
        <end position="341"/>
    </location>
</feature>
<dbReference type="Pfam" id="PF01412">
    <property type="entry name" value="ArfGap"/>
    <property type="match status" value="1"/>
</dbReference>
<dbReference type="Gene3D" id="2.30.29.30">
    <property type="entry name" value="Pleckstrin-homology domain (PH domain)/Phosphotyrosine-binding domain (PTB)"/>
    <property type="match status" value="1"/>
</dbReference>
<dbReference type="PROSITE" id="PS50003">
    <property type="entry name" value="PH_DOMAIN"/>
    <property type="match status" value="1"/>
</dbReference>
<evidence type="ECO:0000256" key="5">
    <source>
        <dbReference type="SAM" id="MobiDB-lite"/>
    </source>
</evidence>
<dbReference type="eggNOG" id="KOG0521">
    <property type="taxonomic scope" value="Eukaryota"/>
</dbReference>
<dbReference type="InterPro" id="IPR037278">
    <property type="entry name" value="ARFGAP/RecO"/>
</dbReference>
<dbReference type="SMART" id="SM00105">
    <property type="entry name" value="ArfGap"/>
    <property type="match status" value="1"/>
</dbReference>
<dbReference type="InParanoid" id="A0A1X7UHR4"/>
<dbReference type="CDD" id="cd08204">
    <property type="entry name" value="ArfGap"/>
    <property type="match status" value="1"/>
</dbReference>
<dbReference type="SUPFAM" id="SSF57863">
    <property type="entry name" value="ArfGap/RecO-like zinc finger"/>
    <property type="match status" value="1"/>
</dbReference>
<evidence type="ECO:0000256" key="1">
    <source>
        <dbReference type="ARBA" id="ARBA00022723"/>
    </source>
</evidence>
<evidence type="ECO:0008006" key="9">
    <source>
        <dbReference type="Google" id="ProtNLM"/>
    </source>
</evidence>
<sequence>MEAPENKAKVPISLQLNVCNVKLAEPSDSERNFCFKVISPFRTVLLQAENSKLLQEWIDVLTNAITYAIHNQTTSTDDTLTDDTPNSPVDPTPAELDKSKSGYMMYLEQRTFGSAWVRLYFTVKRGWMEAPEASFWCFSYETVAVKLMVMKCVLIVKLLNRNGPGVLICIDCSGVHRSLGVHVSQVRSLTLDTMKPEWEEKLRDIGNKRSNNIYEELLPAGFNRSSLKNDQTRTKFIQDKYISMKYTSEENKGAIRSRRDQSRSASLAKSKEAIAAVMSTPHELDQGLAVPDAAAPIKSKSSPSVARKDDKPVSPPLPPFISSSGAGGRSPRTSSRSNGDSKGSGIERKKQGIARAFSSSSSTNDTSSSASISEGAERPPSRGAGAVLQKWGKSLENVKDSVVKFARND</sequence>